<evidence type="ECO:0000313" key="1">
    <source>
        <dbReference type="EMBL" id="MCG2462818.1"/>
    </source>
</evidence>
<gene>
    <name evidence="1" type="ORF">K8352_18790</name>
</gene>
<dbReference type="Proteomes" id="UP001200642">
    <property type="component" value="Unassembled WGS sequence"/>
</dbReference>
<comment type="caution">
    <text evidence="1">The sequence shown here is derived from an EMBL/GenBank/DDBJ whole genome shotgun (WGS) entry which is preliminary data.</text>
</comment>
<protein>
    <submittedName>
        <fullName evidence="1">Uncharacterized protein</fullName>
    </submittedName>
</protein>
<accession>A0AAE3EXP5</accession>
<sequence length="144" mass="16656">MKRFQLAFFFSVFAIVLGIEELNGQNFVTDPIEVIKEHFDSHNVEYLINRTLDGSECLHFREGEITVEYYFNDEGICVIYRTLFPKEGLAESLDALNASFTKLKVGIWREYDGLQYFIRVLDKTISGYSLSVFTEVSLKGVWSN</sequence>
<organism evidence="1 2">
    <name type="scientific">Cerina litoralis</name>
    <dbReference type="NCBI Taxonomy" id="2874477"/>
    <lineage>
        <taxon>Bacteria</taxon>
        <taxon>Pseudomonadati</taxon>
        <taxon>Bacteroidota</taxon>
        <taxon>Flavobacteriia</taxon>
        <taxon>Flavobacteriales</taxon>
        <taxon>Flavobacteriaceae</taxon>
        <taxon>Cerina</taxon>
    </lineage>
</organism>
<reference evidence="1" key="1">
    <citation type="submission" date="2023-02" db="EMBL/GenBank/DDBJ databases">
        <title>Genome of Flavobacteriaceae gen. nov. sp. strain F89.</title>
        <authorList>
            <person name="Wang Y."/>
        </authorList>
    </citation>
    <scope>NUCLEOTIDE SEQUENCE</scope>
    <source>
        <strain evidence="1">F89</strain>
    </source>
</reference>
<dbReference type="AlphaFoldDB" id="A0AAE3EXP5"/>
<evidence type="ECO:0000313" key="2">
    <source>
        <dbReference type="Proteomes" id="UP001200642"/>
    </source>
</evidence>
<dbReference type="RefSeq" id="WP_317903951.1">
    <property type="nucleotide sequence ID" value="NZ_JAIRBC010000047.1"/>
</dbReference>
<keyword evidence="2" id="KW-1185">Reference proteome</keyword>
<proteinExistence type="predicted"/>
<name>A0AAE3EXP5_9FLAO</name>
<dbReference type="EMBL" id="JAIRBC010000047">
    <property type="protein sequence ID" value="MCG2462818.1"/>
    <property type="molecule type" value="Genomic_DNA"/>
</dbReference>